<dbReference type="SUPFAM" id="SSF55248">
    <property type="entry name" value="PCD-like"/>
    <property type="match status" value="1"/>
</dbReference>
<evidence type="ECO:0000256" key="4">
    <source>
        <dbReference type="HAMAP-Rule" id="MF_00434"/>
    </source>
</evidence>
<dbReference type="CDD" id="cd00913">
    <property type="entry name" value="PCD_DCoH_subfamily_a"/>
    <property type="match status" value="1"/>
</dbReference>
<dbReference type="InterPro" id="IPR050376">
    <property type="entry name" value="Pterin-4-alpha-carb_dehyd"/>
</dbReference>
<evidence type="ECO:0000313" key="6">
    <source>
        <dbReference type="Proteomes" id="UP000180254"/>
    </source>
</evidence>
<keyword evidence="6" id="KW-1185">Reference proteome</keyword>
<dbReference type="Gene3D" id="3.30.1360.20">
    <property type="entry name" value="Transcriptional coactivator/pterin dehydratase"/>
    <property type="match status" value="1"/>
</dbReference>
<comment type="caution">
    <text evidence="5">The sequence shown here is derived from an EMBL/GenBank/DDBJ whole genome shotgun (WGS) entry which is preliminary data.</text>
</comment>
<name>A0A1S1V7H0_9FIRM</name>
<evidence type="ECO:0000256" key="3">
    <source>
        <dbReference type="ARBA" id="ARBA00023239"/>
    </source>
</evidence>
<dbReference type="EC" id="4.2.1.96" evidence="4"/>
<gene>
    <name evidence="5" type="ORF">EUAN_15550</name>
</gene>
<comment type="similarity">
    <text evidence="2 4">Belongs to the pterin-4-alpha-carbinolamine dehydratase family.</text>
</comment>
<dbReference type="GO" id="GO:0008124">
    <property type="term" value="F:4-alpha-hydroxytetrahydrobiopterin dehydratase activity"/>
    <property type="evidence" value="ECO:0007669"/>
    <property type="project" value="UniProtKB-UniRule"/>
</dbReference>
<dbReference type="AlphaFoldDB" id="A0A1S1V7H0"/>
<comment type="catalytic activity">
    <reaction evidence="1 4">
        <text>(4aS,6R)-4a-hydroxy-L-erythro-5,6,7,8-tetrahydrobiopterin = (6R)-L-erythro-6,7-dihydrobiopterin + H2O</text>
        <dbReference type="Rhea" id="RHEA:11920"/>
        <dbReference type="ChEBI" id="CHEBI:15377"/>
        <dbReference type="ChEBI" id="CHEBI:15642"/>
        <dbReference type="ChEBI" id="CHEBI:43120"/>
        <dbReference type="EC" id="4.2.1.96"/>
    </reaction>
</comment>
<dbReference type="STRING" id="39480.EUAN_15550"/>
<protein>
    <recommendedName>
        <fullName evidence="4">Putative pterin-4-alpha-carbinolamine dehydratase</fullName>
        <shortName evidence="4">PHS</shortName>
        <ecNumber evidence="4">4.2.1.96</ecNumber>
    </recommendedName>
    <alternativeName>
        <fullName evidence="4">4-alpha-hydroxy-tetrahydropterin dehydratase</fullName>
    </alternativeName>
    <alternativeName>
        <fullName evidence="4">Pterin carbinolamine dehydratase</fullName>
        <shortName evidence="4">PCD</shortName>
    </alternativeName>
</protein>
<accession>A0A1S1V7H0</accession>
<dbReference type="InterPro" id="IPR001533">
    <property type="entry name" value="Pterin_deHydtase"/>
</dbReference>
<dbReference type="NCBIfam" id="NF002017">
    <property type="entry name" value="PRK00823.1-2"/>
    <property type="match status" value="1"/>
</dbReference>
<reference evidence="5 6" key="1">
    <citation type="submission" date="2016-09" db="EMBL/GenBank/DDBJ databases">
        <title>Genome sequence of Eubacterium angustum.</title>
        <authorList>
            <person name="Poehlein A."/>
            <person name="Daniel R."/>
        </authorList>
    </citation>
    <scope>NUCLEOTIDE SEQUENCE [LARGE SCALE GENOMIC DNA]</scope>
    <source>
        <strain evidence="5 6">DSM 1989</strain>
    </source>
</reference>
<evidence type="ECO:0000256" key="2">
    <source>
        <dbReference type="ARBA" id="ARBA00006472"/>
    </source>
</evidence>
<keyword evidence="3 4" id="KW-0456">Lyase</keyword>
<organism evidence="5 6">
    <name type="scientific">Andreesenia angusta</name>
    <dbReference type="NCBI Taxonomy" id="39480"/>
    <lineage>
        <taxon>Bacteria</taxon>
        <taxon>Bacillati</taxon>
        <taxon>Bacillota</taxon>
        <taxon>Tissierellia</taxon>
        <taxon>Tissierellales</taxon>
        <taxon>Gottschalkiaceae</taxon>
        <taxon>Andreesenia</taxon>
    </lineage>
</organism>
<sequence>MKEELHKKRCEACTIGAEPLKPEEIAEYMESLDCGWEVVDNHHLERVFRFKNFVEALDYVNRVGALAEEEQHHPDISLSWGKVVLTLFTHKIDGLSESDIVFAAKIDRMK</sequence>
<dbReference type="HAMAP" id="MF_00434">
    <property type="entry name" value="Pterin_4_alpha"/>
    <property type="match status" value="1"/>
</dbReference>
<dbReference type="PANTHER" id="PTHR42805:SF1">
    <property type="entry name" value="PTERIN-4-ALPHA-CARBINOLAMINE DEHYDRATASE-RELATED"/>
    <property type="match status" value="1"/>
</dbReference>
<evidence type="ECO:0000313" key="5">
    <source>
        <dbReference type="EMBL" id="OHW62107.1"/>
    </source>
</evidence>
<dbReference type="Pfam" id="PF01329">
    <property type="entry name" value="Pterin_4a"/>
    <property type="match status" value="1"/>
</dbReference>
<dbReference type="PANTHER" id="PTHR42805">
    <property type="entry name" value="PTERIN-4-ALPHA-CARBINOLAMINE DEHYDRATASE-RELATED"/>
    <property type="match status" value="1"/>
</dbReference>
<dbReference type="EMBL" id="MKIE01000005">
    <property type="protein sequence ID" value="OHW62107.1"/>
    <property type="molecule type" value="Genomic_DNA"/>
</dbReference>
<proteinExistence type="inferred from homology"/>
<dbReference type="Proteomes" id="UP000180254">
    <property type="component" value="Unassembled WGS sequence"/>
</dbReference>
<dbReference type="GO" id="GO:0006729">
    <property type="term" value="P:tetrahydrobiopterin biosynthetic process"/>
    <property type="evidence" value="ECO:0007669"/>
    <property type="project" value="InterPro"/>
</dbReference>
<dbReference type="InterPro" id="IPR036428">
    <property type="entry name" value="PCD_sf"/>
</dbReference>
<dbReference type="OrthoDB" id="9800108at2"/>
<evidence type="ECO:0000256" key="1">
    <source>
        <dbReference type="ARBA" id="ARBA00001554"/>
    </source>
</evidence>
<dbReference type="RefSeq" id="WP_071063352.1">
    <property type="nucleotide sequence ID" value="NZ_MKIE01000005.1"/>
</dbReference>